<dbReference type="HOGENOM" id="CLU_751558_0_0_0"/>
<organism evidence="2">
    <name type="scientific">Candidatus Moduliflexus flocculans</name>
    <dbReference type="NCBI Taxonomy" id="1499966"/>
    <lineage>
        <taxon>Bacteria</taxon>
        <taxon>Candidatus Moduliflexota</taxon>
        <taxon>Candidatus Moduliflexia</taxon>
        <taxon>Candidatus Moduliflexales</taxon>
        <taxon>Candidatus Moduliflexaceae</taxon>
    </lineage>
</organism>
<proteinExistence type="predicted"/>
<sequence length="368" mass="39554">MSLHAISRRCFLKGMGAVTGLLASGTLVSQIFRPARAAATPATSVAIAQAADYEPALILRQVQTLLDGMGNFSQIVRPGDVVAIKVNLVAGSYYPAYPGVSQVESYMTHPEVVRALIQCLRDAGAGKVLVTEAAWDPRSFSMFGYEKITKELDAALLDLNSPAPYQEFAKMPVAGEPFCFDHFQLHPQLQDVDVLVSVAKMKCHYNAGVSLSMKNLIGLTPMAHYQINPKDSHRTLLHLSRSDGDPNEVNTRLPRVILDVNRVRPIQLALIDGVKASEGGEIPRGSFKPVEPGVLIAGGNPVATDAVATAVMGFDPLAPSFTAPFVRTENYLTMASELGLGTNRLNEIQVAGVPIAQVRCSFNPSTTQ</sequence>
<dbReference type="Pfam" id="PF04015">
    <property type="entry name" value="DUF362"/>
    <property type="match status" value="1"/>
</dbReference>
<dbReference type="EMBL" id="DF820459">
    <property type="protein sequence ID" value="GAK53417.1"/>
    <property type="molecule type" value="Genomic_DNA"/>
</dbReference>
<evidence type="ECO:0000313" key="3">
    <source>
        <dbReference type="Proteomes" id="UP000030700"/>
    </source>
</evidence>
<reference evidence="2" key="1">
    <citation type="journal article" date="2015" name="PeerJ">
        <title>First genomic representation of candidate bacterial phylum KSB3 points to enhanced environmental sensing as a trigger of wastewater bulking.</title>
        <authorList>
            <person name="Sekiguchi Y."/>
            <person name="Ohashi A."/>
            <person name="Parks D.H."/>
            <person name="Yamauchi T."/>
            <person name="Tyson G.W."/>
            <person name="Hugenholtz P."/>
        </authorList>
    </citation>
    <scope>NUCLEOTIDE SEQUENCE [LARGE SCALE GENOMIC DNA]</scope>
</reference>
<evidence type="ECO:0000313" key="2">
    <source>
        <dbReference type="EMBL" id="GAK53417.1"/>
    </source>
</evidence>
<dbReference type="AlphaFoldDB" id="A0A0S6W4U3"/>
<accession>A0A0S6W4U3</accession>
<keyword evidence="3" id="KW-1185">Reference proteome</keyword>
<feature type="domain" description="DUF362" evidence="1">
    <location>
        <begin position="82"/>
        <end position="309"/>
    </location>
</feature>
<dbReference type="InterPro" id="IPR006311">
    <property type="entry name" value="TAT_signal"/>
</dbReference>
<dbReference type="InterPro" id="IPR007160">
    <property type="entry name" value="DUF362"/>
</dbReference>
<dbReference type="Proteomes" id="UP000030700">
    <property type="component" value="Unassembled WGS sequence"/>
</dbReference>
<gene>
    <name evidence="2" type="ORF">U14_04682</name>
</gene>
<protein>
    <recommendedName>
        <fullName evidence="1">DUF362 domain-containing protein</fullName>
    </recommendedName>
</protein>
<evidence type="ECO:0000259" key="1">
    <source>
        <dbReference type="Pfam" id="PF04015"/>
    </source>
</evidence>
<dbReference type="STRING" id="1499966.U14_04682"/>
<dbReference type="PROSITE" id="PS51318">
    <property type="entry name" value="TAT"/>
    <property type="match status" value="1"/>
</dbReference>
<name>A0A0S6W4U3_9BACT</name>